<gene>
    <name evidence="5 7" type="ORF">BDZ99DRAFT_388732</name>
</gene>
<evidence type="ECO:0000256" key="2">
    <source>
        <dbReference type="PROSITE-ProRule" id="PRU01240"/>
    </source>
</evidence>
<comment type="caution">
    <text evidence="2">Lacks conserved residue(s) required for the propagation of feature annotation.</text>
</comment>
<evidence type="ECO:0000256" key="1">
    <source>
        <dbReference type="ARBA" id="ARBA00011073"/>
    </source>
</evidence>
<keyword evidence="6" id="KW-1185">Reference proteome</keyword>
<dbReference type="AlphaFoldDB" id="A0A6A6YNU4"/>
<comment type="similarity">
    <text evidence="1 2">Belongs to the peptidase S8 family.</text>
</comment>
<proteinExistence type="inferred from homology"/>
<reference evidence="7" key="3">
    <citation type="submission" date="2025-04" db="UniProtKB">
        <authorList>
            <consortium name="RefSeq"/>
        </authorList>
    </citation>
    <scope>IDENTIFICATION</scope>
    <source>
        <strain evidence="7">CBS 304.34</strain>
    </source>
</reference>
<reference evidence="7" key="2">
    <citation type="submission" date="2020-04" db="EMBL/GenBank/DDBJ databases">
        <authorList>
            <consortium name="NCBI Genome Project"/>
        </authorList>
    </citation>
    <scope>NUCLEOTIDE SEQUENCE</scope>
    <source>
        <strain evidence="7">CBS 304.34</strain>
    </source>
</reference>
<dbReference type="PANTHER" id="PTHR43399:SF4">
    <property type="entry name" value="CELL WALL-ASSOCIATED PROTEASE"/>
    <property type="match status" value="1"/>
</dbReference>
<evidence type="ECO:0000313" key="6">
    <source>
        <dbReference type="Proteomes" id="UP000504636"/>
    </source>
</evidence>
<dbReference type="Gene3D" id="3.40.50.200">
    <property type="entry name" value="Peptidase S8/S53 domain"/>
    <property type="match status" value="1"/>
</dbReference>
<dbReference type="GO" id="GO:0004252">
    <property type="term" value="F:serine-type endopeptidase activity"/>
    <property type="evidence" value="ECO:0007669"/>
    <property type="project" value="InterPro"/>
</dbReference>
<reference evidence="5 7" key="1">
    <citation type="journal article" date="2020" name="Stud. Mycol.">
        <title>101 Dothideomycetes genomes: a test case for predicting lifestyles and emergence of pathogens.</title>
        <authorList>
            <person name="Haridas S."/>
            <person name="Albert R."/>
            <person name="Binder M."/>
            <person name="Bloem J."/>
            <person name="Labutti K."/>
            <person name="Salamov A."/>
            <person name="Andreopoulos B."/>
            <person name="Baker S."/>
            <person name="Barry K."/>
            <person name="Bills G."/>
            <person name="Bluhm B."/>
            <person name="Cannon C."/>
            <person name="Castanera R."/>
            <person name="Culley D."/>
            <person name="Daum C."/>
            <person name="Ezra D."/>
            <person name="Gonzalez J."/>
            <person name="Henrissat B."/>
            <person name="Kuo A."/>
            <person name="Liang C."/>
            <person name="Lipzen A."/>
            <person name="Lutzoni F."/>
            <person name="Magnuson J."/>
            <person name="Mondo S."/>
            <person name="Nolan M."/>
            <person name="Ohm R."/>
            <person name="Pangilinan J."/>
            <person name="Park H.-J."/>
            <person name="Ramirez L."/>
            <person name="Alfaro M."/>
            <person name="Sun H."/>
            <person name="Tritt A."/>
            <person name="Yoshinaga Y."/>
            <person name="Zwiers L.-H."/>
            <person name="Turgeon B."/>
            <person name="Goodwin S."/>
            <person name="Spatafora J."/>
            <person name="Crous P."/>
            <person name="Grigoriev I."/>
        </authorList>
    </citation>
    <scope>NUCLEOTIDE SEQUENCE</scope>
    <source>
        <strain evidence="5 7">CBS 304.34</strain>
    </source>
</reference>
<accession>A0A6A6YNU4</accession>
<dbReference type="GeneID" id="54456487"/>
<dbReference type="Pfam" id="PF00082">
    <property type="entry name" value="Peptidase_S8"/>
    <property type="match status" value="1"/>
</dbReference>
<feature type="domain" description="Peptidase S8/S53" evidence="4">
    <location>
        <begin position="11"/>
        <end position="142"/>
    </location>
</feature>
<dbReference type="OrthoDB" id="206201at2759"/>
<feature type="region of interest" description="Disordered" evidence="3">
    <location>
        <begin position="166"/>
        <end position="186"/>
    </location>
</feature>
<dbReference type="InterPro" id="IPR036852">
    <property type="entry name" value="Peptidase_S8/S53_dom_sf"/>
</dbReference>
<protein>
    <submittedName>
        <fullName evidence="5 7">Subtilisin-like protein</fullName>
    </submittedName>
</protein>
<sequence length="186" mass="19832">MDFTADPPLTKNGTDTCGHGTHVAGIVLQLAPNAELHVGRVSLDRTFDKRTDPECTARIAEAIRYAVDVWGVDVISMSLGFSSIPTDVKEAIIYAYSKDRILVAAASNNGNSKIGNVTYPASHLGLVICVNAANYAGTPHEFNPPATSSKDNFSILGEEVKSTWSKDAKGDAKQDELDLIVEEGAP</sequence>
<dbReference type="SUPFAM" id="SSF52743">
    <property type="entry name" value="Subtilisin-like"/>
    <property type="match status" value="1"/>
</dbReference>
<dbReference type="RefSeq" id="XP_033576648.1">
    <property type="nucleotide sequence ID" value="XM_033715594.1"/>
</dbReference>
<dbReference type="Proteomes" id="UP000504636">
    <property type="component" value="Unplaced"/>
</dbReference>
<dbReference type="GO" id="GO:0006508">
    <property type="term" value="P:proteolysis"/>
    <property type="evidence" value="ECO:0007669"/>
    <property type="project" value="InterPro"/>
</dbReference>
<dbReference type="InterPro" id="IPR000209">
    <property type="entry name" value="Peptidase_S8/S53_dom"/>
</dbReference>
<evidence type="ECO:0000259" key="4">
    <source>
        <dbReference type="Pfam" id="PF00082"/>
    </source>
</evidence>
<name>A0A6A6YNU4_9PEZI</name>
<feature type="compositionally biased region" description="Acidic residues" evidence="3">
    <location>
        <begin position="177"/>
        <end position="186"/>
    </location>
</feature>
<evidence type="ECO:0000256" key="3">
    <source>
        <dbReference type="SAM" id="MobiDB-lite"/>
    </source>
</evidence>
<feature type="compositionally biased region" description="Basic and acidic residues" evidence="3">
    <location>
        <begin position="166"/>
        <end position="176"/>
    </location>
</feature>
<dbReference type="InterPro" id="IPR051048">
    <property type="entry name" value="Peptidase_S8/S53_subtilisin"/>
</dbReference>
<evidence type="ECO:0000313" key="5">
    <source>
        <dbReference type="EMBL" id="KAF2809684.1"/>
    </source>
</evidence>
<dbReference type="PROSITE" id="PS51892">
    <property type="entry name" value="SUBTILASE"/>
    <property type="match status" value="1"/>
</dbReference>
<organism evidence="5">
    <name type="scientific">Mytilinidion resinicola</name>
    <dbReference type="NCBI Taxonomy" id="574789"/>
    <lineage>
        <taxon>Eukaryota</taxon>
        <taxon>Fungi</taxon>
        <taxon>Dikarya</taxon>
        <taxon>Ascomycota</taxon>
        <taxon>Pezizomycotina</taxon>
        <taxon>Dothideomycetes</taxon>
        <taxon>Pleosporomycetidae</taxon>
        <taxon>Mytilinidiales</taxon>
        <taxon>Mytilinidiaceae</taxon>
        <taxon>Mytilinidion</taxon>
    </lineage>
</organism>
<dbReference type="PANTHER" id="PTHR43399">
    <property type="entry name" value="SUBTILISIN-RELATED"/>
    <property type="match status" value="1"/>
</dbReference>
<evidence type="ECO:0000313" key="7">
    <source>
        <dbReference type="RefSeq" id="XP_033576648.1"/>
    </source>
</evidence>
<dbReference type="CDD" id="cd00306">
    <property type="entry name" value="Peptidases_S8_S53"/>
    <property type="match status" value="1"/>
</dbReference>
<dbReference type="EMBL" id="MU003701">
    <property type="protein sequence ID" value="KAF2809684.1"/>
    <property type="molecule type" value="Genomic_DNA"/>
</dbReference>